<feature type="region of interest" description="Disordered" evidence="2">
    <location>
        <begin position="213"/>
        <end position="272"/>
    </location>
</feature>
<dbReference type="PANTHER" id="PTHR15885">
    <property type="entry name" value="COILED-COIL DOMAIN-CONTAINING PROTEIN 174"/>
    <property type="match status" value="1"/>
</dbReference>
<accession>A0AA36CU25</accession>
<gene>
    <name evidence="3" type="ORF">MSPICULIGERA_LOCUS12825</name>
</gene>
<dbReference type="Proteomes" id="UP001177023">
    <property type="component" value="Unassembled WGS sequence"/>
</dbReference>
<feature type="compositionally biased region" description="Basic and acidic residues" evidence="2">
    <location>
        <begin position="1"/>
        <end position="13"/>
    </location>
</feature>
<feature type="non-terminal residue" evidence="3">
    <location>
        <position position="1"/>
    </location>
</feature>
<dbReference type="InterPro" id="IPR025066">
    <property type="entry name" value="CCDC174-like"/>
</dbReference>
<evidence type="ECO:0000256" key="1">
    <source>
        <dbReference type="ARBA" id="ARBA00023054"/>
    </source>
</evidence>
<evidence type="ECO:0000313" key="3">
    <source>
        <dbReference type="EMBL" id="CAJ0574492.1"/>
    </source>
</evidence>
<dbReference type="EMBL" id="CATQJA010002630">
    <property type="protein sequence ID" value="CAJ0574492.1"/>
    <property type="molecule type" value="Genomic_DNA"/>
</dbReference>
<feature type="compositionally biased region" description="Basic and acidic residues" evidence="2">
    <location>
        <begin position="219"/>
        <end position="241"/>
    </location>
</feature>
<name>A0AA36CU25_9BILA</name>
<feature type="region of interest" description="Disordered" evidence="2">
    <location>
        <begin position="142"/>
        <end position="201"/>
    </location>
</feature>
<keyword evidence="4" id="KW-1185">Reference proteome</keyword>
<sequence>MDPDDDAPKKPESKQLGASDVSSIFDLKNELLKRKSEVAQRGSGAVGTGDYAKIGKAGGILTVKADEKTRLRAETDERKRRIAEHEAAMRAEDEATRAKQQKIMREKSELYEKLQNGEVAFTHNDNTPVEFMVEFHLKKKELDEKQDREFGPCYDEWEGEDDRPRTSRAPAPRKPVQPQRYNPGEDQRVYGVSHINLSQDEAKRQAKIKELYELSEATNKAREKKAQMLKKEREKRDERKAALRKRLGLPPEEKEPSPPPAPEPTYLDIPLPINETVEETYAKKLKSDRAWDRGKGTYNAWIERQREEREDEFAPPSSYHRR</sequence>
<evidence type="ECO:0000256" key="2">
    <source>
        <dbReference type="SAM" id="MobiDB-lite"/>
    </source>
</evidence>
<keyword evidence="1" id="KW-0175">Coiled coil</keyword>
<feature type="region of interest" description="Disordered" evidence="2">
    <location>
        <begin position="1"/>
        <end position="21"/>
    </location>
</feature>
<feature type="region of interest" description="Disordered" evidence="2">
    <location>
        <begin position="303"/>
        <end position="322"/>
    </location>
</feature>
<evidence type="ECO:0000313" key="4">
    <source>
        <dbReference type="Proteomes" id="UP001177023"/>
    </source>
</evidence>
<protein>
    <recommendedName>
        <fullName evidence="5">Coiled-coil domain-containing protein 174</fullName>
    </recommendedName>
</protein>
<dbReference type="AlphaFoldDB" id="A0AA36CU25"/>
<organism evidence="3 4">
    <name type="scientific">Mesorhabditis spiculigera</name>
    <dbReference type="NCBI Taxonomy" id="96644"/>
    <lineage>
        <taxon>Eukaryota</taxon>
        <taxon>Metazoa</taxon>
        <taxon>Ecdysozoa</taxon>
        <taxon>Nematoda</taxon>
        <taxon>Chromadorea</taxon>
        <taxon>Rhabditida</taxon>
        <taxon>Rhabditina</taxon>
        <taxon>Rhabditomorpha</taxon>
        <taxon>Rhabditoidea</taxon>
        <taxon>Rhabditidae</taxon>
        <taxon>Mesorhabditinae</taxon>
        <taxon>Mesorhabditis</taxon>
    </lineage>
</organism>
<evidence type="ECO:0008006" key="5">
    <source>
        <dbReference type="Google" id="ProtNLM"/>
    </source>
</evidence>
<dbReference type="PANTHER" id="PTHR15885:SF1">
    <property type="entry name" value="COILED-COIL DOMAIN-CONTAINING PROTEIN 174"/>
    <property type="match status" value="1"/>
</dbReference>
<dbReference type="GO" id="GO:0005634">
    <property type="term" value="C:nucleus"/>
    <property type="evidence" value="ECO:0007669"/>
    <property type="project" value="TreeGrafter"/>
</dbReference>
<comment type="caution">
    <text evidence="3">The sequence shown here is derived from an EMBL/GenBank/DDBJ whole genome shotgun (WGS) entry which is preliminary data.</text>
</comment>
<dbReference type="Pfam" id="PF13300">
    <property type="entry name" value="DUF4078"/>
    <property type="match status" value="1"/>
</dbReference>
<feature type="region of interest" description="Disordered" evidence="2">
    <location>
        <begin position="72"/>
        <end position="100"/>
    </location>
</feature>
<reference evidence="3" key="1">
    <citation type="submission" date="2023-06" db="EMBL/GenBank/DDBJ databases">
        <authorList>
            <person name="Delattre M."/>
        </authorList>
    </citation>
    <scope>NUCLEOTIDE SEQUENCE</scope>
    <source>
        <strain evidence="3">AF72</strain>
    </source>
</reference>
<proteinExistence type="predicted"/>